<dbReference type="AlphaFoldDB" id="A0A5C0UIR0"/>
<feature type="transmembrane region" description="Helical" evidence="7">
    <location>
        <begin position="128"/>
        <end position="146"/>
    </location>
</feature>
<dbReference type="PANTHER" id="PTHR30477:SF13">
    <property type="entry name" value="IRON TRANSPORT SYSTEM MEMBRANE PROTEIN HI_0360-RELATED"/>
    <property type="match status" value="1"/>
</dbReference>
<gene>
    <name evidence="8" type="ORF">FZC37_01680</name>
</gene>
<dbReference type="Pfam" id="PF00950">
    <property type="entry name" value="ABC-3"/>
    <property type="match status" value="1"/>
</dbReference>
<evidence type="ECO:0000256" key="4">
    <source>
        <dbReference type="ARBA" id="ARBA00022989"/>
    </source>
</evidence>
<feature type="transmembrane region" description="Helical" evidence="7">
    <location>
        <begin position="215"/>
        <end position="235"/>
    </location>
</feature>
<evidence type="ECO:0000256" key="1">
    <source>
        <dbReference type="ARBA" id="ARBA00004141"/>
    </source>
</evidence>
<accession>A0A5C0UIR0</accession>
<keyword evidence="9" id="KW-1185">Reference proteome</keyword>
<feature type="transmembrane region" description="Helical" evidence="7">
    <location>
        <begin position="81"/>
        <end position="103"/>
    </location>
</feature>
<reference evidence="8 9" key="1">
    <citation type="submission" date="2019-08" db="EMBL/GenBank/DDBJ databases">
        <title>Highly reduced genomes of protist endosymbionts show evolutionary convergence.</title>
        <authorList>
            <person name="George E."/>
            <person name="Husnik F."/>
            <person name="Tashyreva D."/>
            <person name="Prokopchuk G."/>
            <person name="Horak A."/>
            <person name="Kwong W.K."/>
            <person name="Lukes J."/>
            <person name="Keeling P.J."/>
        </authorList>
    </citation>
    <scope>NUCLEOTIDE SEQUENCE [LARGE SCALE GENOMIC DNA]</scope>
    <source>
        <strain evidence="8">1621</strain>
    </source>
</reference>
<keyword evidence="6" id="KW-0813">Transport</keyword>
<feature type="transmembrane region" description="Helical" evidence="7">
    <location>
        <begin position="241"/>
        <end position="261"/>
    </location>
</feature>
<evidence type="ECO:0000313" key="8">
    <source>
        <dbReference type="EMBL" id="QEK39640.1"/>
    </source>
</evidence>
<comment type="similarity">
    <text evidence="2 6">Belongs to the ABC-3 integral membrane protein family.</text>
</comment>
<feature type="transmembrane region" description="Helical" evidence="7">
    <location>
        <begin position="56"/>
        <end position="74"/>
    </location>
</feature>
<keyword evidence="4 7" id="KW-1133">Transmembrane helix</keyword>
<dbReference type="OrthoDB" id="7161761at2"/>
<sequence length="268" mass="28896">MTIDFVTCVKCCVLGCVLGCLGIVSFWKKATYLSDGLSHAGVLSVVIASLYCANKVLPASAVISVFVMWGIYLLKKVVNNMYVSTNIVSTVSVALALALSQIFEGKVDISNLVFGCTCGMTLIGKSNLYYGLSLAIASMCFVYVFFRQLVLMAFSKDLAKISGIRVGLLDIVFFTLLALVINFSIQSSGMLLTTALLLMPSATANIVCKGPYMSVIVSIAIAISSCFLGVIVSSYTCFSLTVSITLTSFVLLLTLYTFSYFKIFHQKI</sequence>
<evidence type="ECO:0000256" key="6">
    <source>
        <dbReference type="RuleBase" id="RU003943"/>
    </source>
</evidence>
<evidence type="ECO:0000256" key="2">
    <source>
        <dbReference type="ARBA" id="ARBA00008034"/>
    </source>
</evidence>
<dbReference type="Proteomes" id="UP000323844">
    <property type="component" value="Chromosome"/>
</dbReference>
<evidence type="ECO:0000313" key="9">
    <source>
        <dbReference type="Proteomes" id="UP000323844"/>
    </source>
</evidence>
<dbReference type="PANTHER" id="PTHR30477">
    <property type="entry name" value="ABC-TRANSPORTER METAL-BINDING PROTEIN"/>
    <property type="match status" value="1"/>
</dbReference>
<keyword evidence="3 6" id="KW-0812">Transmembrane</keyword>
<dbReference type="InterPro" id="IPR001626">
    <property type="entry name" value="ABC_TroCD"/>
</dbReference>
<feature type="transmembrane region" description="Helical" evidence="7">
    <location>
        <begin position="166"/>
        <end position="185"/>
    </location>
</feature>
<feature type="transmembrane region" description="Helical" evidence="7">
    <location>
        <begin position="7"/>
        <end position="27"/>
    </location>
</feature>
<dbReference type="InterPro" id="IPR037294">
    <property type="entry name" value="ABC_BtuC-like"/>
</dbReference>
<organism evidence="8 9">
    <name type="scientific">Candidatus Sneabacter namystus</name>
    <dbReference type="NCBI Taxonomy" id="2601646"/>
    <lineage>
        <taxon>Bacteria</taxon>
        <taxon>Pseudomonadati</taxon>
        <taxon>Pseudomonadota</taxon>
        <taxon>Alphaproteobacteria</taxon>
        <taxon>Rickettsiales</taxon>
        <taxon>Rickettsiaceae</taxon>
        <taxon>Rickettsieae</taxon>
        <taxon>Candidatus Sneabacter</taxon>
    </lineage>
</organism>
<proteinExistence type="inferred from homology"/>
<protein>
    <submittedName>
        <fullName evidence="8">Metal ABC transporter permease</fullName>
    </submittedName>
</protein>
<evidence type="ECO:0000256" key="5">
    <source>
        <dbReference type="ARBA" id="ARBA00023136"/>
    </source>
</evidence>
<evidence type="ECO:0000256" key="7">
    <source>
        <dbReference type="SAM" id="Phobius"/>
    </source>
</evidence>
<dbReference type="Gene3D" id="1.10.3470.10">
    <property type="entry name" value="ABC transporter involved in vitamin B12 uptake, BtuC"/>
    <property type="match status" value="1"/>
</dbReference>
<dbReference type="RefSeq" id="WP_148952001.1">
    <property type="nucleotide sequence ID" value="NZ_CP043312.1"/>
</dbReference>
<comment type="subcellular location">
    <subcellularLocation>
        <location evidence="6">Cell membrane</location>
        <topology evidence="6">Multi-pass membrane protein</topology>
    </subcellularLocation>
    <subcellularLocation>
        <location evidence="1">Membrane</location>
        <topology evidence="1">Multi-pass membrane protein</topology>
    </subcellularLocation>
</comment>
<keyword evidence="5 7" id="KW-0472">Membrane</keyword>
<dbReference type="GO" id="GO:0055085">
    <property type="term" value="P:transmembrane transport"/>
    <property type="evidence" value="ECO:0007669"/>
    <property type="project" value="InterPro"/>
</dbReference>
<evidence type="ECO:0000256" key="3">
    <source>
        <dbReference type="ARBA" id="ARBA00022692"/>
    </source>
</evidence>
<name>A0A5C0UIR0_9RICK</name>
<dbReference type="EMBL" id="CP043312">
    <property type="protein sequence ID" value="QEK39640.1"/>
    <property type="molecule type" value="Genomic_DNA"/>
</dbReference>
<dbReference type="KEGG" id="snay:FZC37_01680"/>
<dbReference type="GO" id="GO:0010043">
    <property type="term" value="P:response to zinc ion"/>
    <property type="evidence" value="ECO:0007669"/>
    <property type="project" value="TreeGrafter"/>
</dbReference>
<feature type="transmembrane region" description="Helical" evidence="7">
    <location>
        <begin position="191"/>
        <end position="208"/>
    </location>
</feature>
<dbReference type="SUPFAM" id="SSF81345">
    <property type="entry name" value="ABC transporter involved in vitamin B12 uptake, BtuC"/>
    <property type="match status" value="1"/>
</dbReference>
<dbReference type="GO" id="GO:0043190">
    <property type="term" value="C:ATP-binding cassette (ABC) transporter complex"/>
    <property type="evidence" value="ECO:0007669"/>
    <property type="project" value="InterPro"/>
</dbReference>